<sequence>MRIYLPATLGALTKALAEGGFRGAPYTAYAVTPALRARHGTDDEEELEYAAMEAAAEESLRLLGAAPDEPARRVVVAAEVPDAVVRAADSADSPAAVLVEAEVPLKRVASAHVDDETAAPDIAAGRAEDHELLWYATQELRYL</sequence>
<organism evidence="1 2">
    <name type="scientific">Thermobifida halotolerans</name>
    <dbReference type="NCBI Taxonomy" id="483545"/>
    <lineage>
        <taxon>Bacteria</taxon>
        <taxon>Bacillati</taxon>
        <taxon>Actinomycetota</taxon>
        <taxon>Actinomycetes</taxon>
        <taxon>Streptosporangiales</taxon>
        <taxon>Nocardiopsidaceae</taxon>
        <taxon>Thermobifida</taxon>
    </lineage>
</organism>
<name>A0A399G3X7_9ACTN</name>
<accession>A0A399G3X7</accession>
<keyword evidence="2" id="KW-1185">Reference proteome</keyword>
<evidence type="ECO:0000313" key="2">
    <source>
        <dbReference type="Proteomes" id="UP000265719"/>
    </source>
</evidence>
<reference evidence="1" key="1">
    <citation type="submission" date="2020-10" db="EMBL/GenBank/DDBJ databases">
        <title>De novo genome project of the cellulose decomposer Thermobifida halotolerans type strain.</title>
        <authorList>
            <person name="Nagy I."/>
            <person name="Horvath B."/>
            <person name="Kukolya J."/>
            <person name="Nagy I."/>
            <person name="Orsini M."/>
        </authorList>
    </citation>
    <scope>NUCLEOTIDE SEQUENCE</scope>
    <source>
        <strain evidence="1">DSM 44931</strain>
    </source>
</reference>
<protein>
    <submittedName>
        <fullName evidence="1">Uncharacterized protein</fullName>
    </submittedName>
</protein>
<evidence type="ECO:0000313" key="1">
    <source>
        <dbReference type="EMBL" id="UOE18192.1"/>
    </source>
</evidence>
<dbReference type="InterPro" id="IPR054206">
    <property type="entry name" value="DUF6912"/>
</dbReference>
<dbReference type="KEGG" id="thao:NI17_015225"/>
<gene>
    <name evidence="1" type="ORF">NI17_015225</name>
</gene>
<dbReference type="EMBL" id="CP063196">
    <property type="protein sequence ID" value="UOE18192.1"/>
    <property type="molecule type" value="Genomic_DNA"/>
</dbReference>
<dbReference type="Pfam" id="PF21853">
    <property type="entry name" value="DUF6912"/>
    <property type="match status" value="1"/>
</dbReference>
<dbReference type="RefSeq" id="WP_119267963.1">
    <property type="nucleotide sequence ID" value="NZ_CP063196.1"/>
</dbReference>
<proteinExistence type="predicted"/>
<dbReference type="Proteomes" id="UP000265719">
    <property type="component" value="Chromosome"/>
</dbReference>
<dbReference type="AlphaFoldDB" id="A0A399G3X7"/>